<dbReference type="Proteomes" id="UP000251281">
    <property type="component" value="Unassembled WGS sequence"/>
</dbReference>
<dbReference type="InterPro" id="IPR039672">
    <property type="entry name" value="MFS_2"/>
</dbReference>
<dbReference type="GO" id="GO:0015293">
    <property type="term" value="F:symporter activity"/>
    <property type="evidence" value="ECO:0007669"/>
    <property type="project" value="InterPro"/>
</dbReference>
<dbReference type="EMBL" id="PXUP01000006">
    <property type="protein sequence ID" value="RCH46976.1"/>
    <property type="molecule type" value="Genomic_DNA"/>
</dbReference>
<dbReference type="Pfam" id="PF13347">
    <property type="entry name" value="MFS_2"/>
    <property type="match status" value="1"/>
</dbReference>
<feature type="transmembrane region" description="Helical" evidence="1">
    <location>
        <begin position="84"/>
        <end position="104"/>
    </location>
</feature>
<dbReference type="InterPro" id="IPR036259">
    <property type="entry name" value="MFS_trans_sf"/>
</dbReference>
<dbReference type="GO" id="GO:0008643">
    <property type="term" value="P:carbohydrate transport"/>
    <property type="evidence" value="ECO:0007669"/>
    <property type="project" value="InterPro"/>
</dbReference>
<dbReference type="AlphaFoldDB" id="A0A173RZ20"/>
<feature type="transmembrane region" description="Helical" evidence="1">
    <location>
        <begin position="184"/>
        <end position="209"/>
    </location>
</feature>
<dbReference type="Proteomes" id="UP000252378">
    <property type="component" value="Unassembled WGS sequence"/>
</dbReference>
<feature type="transmembrane region" description="Helical" evidence="1">
    <location>
        <begin position="271"/>
        <end position="292"/>
    </location>
</feature>
<dbReference type="CDD" id="cd17332">
    <property type="entry name" value="MFS_MelB_like"/>
    <property type="match status" value="1"/>
</dbReference>
<dbReference type="PANTHER" id="PTHR11328">
    <property type="entry name" value="MAJOR FACILITATOR SUPERFAMILY DOMAIN-CONTAINING PROTEIN"/>
    <property type="match status" value="1"/>
</dbReference>
<evidence type="ECO:0000313" key="9">
    <source>
        <dbReference type="Proteomes" id="UP000252378"/>
    </source>
</evidence>
<dbReference type="EMBL" id="PRLF01000009">
    <property type="protein sequence ID" value="RAW65131.1"/>
    <property type="molecule type" value="Genomic_DNA"/>
</dbReference>
<evidence type="ECO:0000313" key="2">
    <source>
        <dbReference type="EMBL" id="CUM83384.1"/>
    </source>
</evidence>
<dbReference type="GO" id="GO:0006814">
    <property type="term" value="P:sodium ion transport"/>
    <property type="evidence" value="ECO:0007669"/>
    <property type="project" value="InterPro"/>
</dbReference>
<dbReference type="EMBL" id="CYXN01000003">
    <property type="protein sequence ID" value="CUM83384.1"/>
    <property type="molecule type" value="Genomic_DNA"/>
</dbReference>
<gene>
    <name evidence="2" type="primary">uidB</name>
    <name evidence="4" type="ORF">C4N21_08160</name>
    <name evidence="3" type="ORF">C4N24_02930</name>
    <name evidence="5" type="ORF">C7J97_05600</name>
    <name evidence="2" type="ORF">ERS852582_00750</name>
</gene>
<dbReference type="Proteomes" id="UP000250550">
    <property type="component" value="Unassembled WGS sequence"/>
</dbReference>
<evidence type="ECO:0000313" key="5">
    <source>
        <dbReference type="EMBL" id="RCH46976.1"/>
    </source>
</evidence>
<evidence type="ECO:0000313" key="7">
    <source>
        <dbReference type="Proteomes" id="UP000250550"/>
    </source>
</evidence>
<keyword evidence="1" id="KW-1133">Transmembrane helix</keyword>
<evidence type="ECO:0000313" key="3">
    <source>
        <dbReference type="EMBL" id="RAW59740.1"/>
    </source>
</evidence>
<dbReference type="PANTHER" id="PTHR11328:SF24">
    <property type="entry name" value="MAJOR FACILITATOR SUPERFAMILY (MFS) PROFILE DOMAIN-CONTAINING PROTEIN"/>
    <property type="match status" value="1"/>
</dbReference>
<dbReference type="NCBIfam" id="TIGR00792">
    <property type="entry name" value="gph"/>
    <property type="match status" value="1"/>
</dbReference>
<name>A0A173RZ20_9FIRM</name>
<accession>A0A173RZ20</accession>
<dbReference type="Gene3D" id="1.20.1250.20">
    <property type="entry name" value="MFS general substrate transporter like domains"/>
    <property type="match status" value="2"/>
</dbReference>
<evidence type="ECO:0000313" key="8">
    <source>
        <dbReference type="Proteomes" id="UP000251281"/>
    </source>
</evidence>
<feature type="transmembrane region" description="Helical" evidence="1">
    <location>
        <begin position="421"/>
        <end position="440"/>
    </location>
</feature>
<feature type="transmembrane region" description="Helical" evidence="1">
    <location>
        <begin position="304"/>
        <end position="322"/>
    </location>
</feature>
<organism evidence="2 6">
    <name type="scientific">Faecalibacterium prausnitzii</name>
    <dbReference type="NCBI Taxonomy" id="853"/>
    <lineage>
        <taxon>Bacteria</taxon>
        <taxon>Bacillati</taxon>
        <taxon>Bacillota</taxon>
        <taxon>Clostridia</taxon>
        <taxon>Eubacteriales</taxon>
        <taxon>Oscillospiraceae</taxon>
        <taxon>Faecalibacterium</taxon>
    </lineage>
</organism>
<dbReference type="Proteomes" id="UP000095649">
    <property type="component" value="Unassembled WGS sequence"/>
</dbReference>
<dbReference type="SUPFAM" id="SSF103473">
    <property type="entry name" value="MFS general substrate transporter"/>
    <property type="match status" value="1"/>
</dbReference>
<feature type="transmembrane region" description="Helical" evidence="1">
    <location>
        <begin position="238"/>
        <end position="259"/>
    </location>
</feature>
<feature type="transmembrane region" description="Helical" evidence="1">
    <location>
        <begin position="159"/>
        <end position="178"/>
    </location>
</feature>
<proteinExistence type="predicted"/>
<evidence type="ECO:0000313" key="6">
    <source>
        <dbReference type="Proteomes" id="UP000095649"/>
    </source>
</evidence>
<protein>
    <submittedName>
        <fullName evidence="2">Glucuronide carrier protein homolog</fullName>
    </submittedName>
    <submittedName>
        <fullName evidence="3">MFS transporter</fullName>
    </submittedName>
</protein>
<evidence type="ECO:0000256" key="1">
    <source>
        <dbReference type="SAM" id="Phobius"/>
    </source>
</evidence>
<feature type="transmembrane region" description="Helical" evidence="1">
    <location>
        <begin position="381"/>
        <end position="401"/>
    </location>
</feature>
<feature type="transmembrane region" description="Helical" evidence="1">
    <location>
        <begin position="328"/>
        <end position="352"/>
    </location>
</feature>
<reference evidence="2 6" key="1">
    <citation type="submission" date="2015-09" db="EMBL/GenBank/DDBJ databases">
        <authorList>
            <consortium name="Pathogen Informatics"/>
        </authorList>
    </citation>
    <scope>NUCLEOTIDE SEQUENCE [LARGE SCALE GENOMIC DNA]</scope>
    <source>
        <strain evidence="2 6">2789STDY5834970</strain>
    </source>
</reference>
<dbReference type="RefSeq" id="WP_055185386.1">
    <property type="nucleotide sequence ID" value="NZ_CYXN01000003.1"/>
</dbReference>
<evidence type="ECO:0000313" key="4">
    <source>
        <dbReference type="EMBL" id="RAW65131.1"/>
    </source>
</evidence>
<keyword evidence="1" id="KW-0812">Transmembrane</keyword>
<dbReference type="GO" id="GO:0005886">
    <property type="term" value="C:plasma membrane"/>
    <property type="evidence" value="ECO:0007669"/>
    <property type="project" value="TreeGrafter"/>
</dbReference>
<keyword evidence="1" id="KW-0472">Membrane</keyword>
<sequence length="462" mass="51128">MDQKKTVRPFSMKDKIGYTLGDLGCCFTEQYRAMYLSIFYTLILQVNPFHVGILLLVTKIWDAVNDPIIGAIVDSRKATKGGKFIPWIRAFSFPMAVLCILGFVNVGNINYGLRLAYMFVTYVLYEALYTCVNVPFGTLSSVMTDDVSQRTALSRYRSLGGTIFMTVMVMIGPLFLYVDNKPVAGRFLMLACICAMLGLLCLQITCVWCKERVEVPERPQGEKLNYLHVLKEISHNKALLGVMFFSLTGMIGASVVNGLNTYLYKDFFGNVKIQAVSGMLSVLYAVLSFAITQPLANKFGKKEWCCMGAGFAAIVFGILFFFPVHNPVAFIVINGICYLGASGMQVLIWAMVNDAIDYHELQTGERNEGIVYSTYSFFRKLASAISGSLSSFVLGAIGYNVTAGAVQTAGVVNAIWKSYTGVYFLGYGIAVAILFFVYPLTKQKTAEMLTELKARRAAKESK</sequence>
<dbReference type="InterPro" id="IPR001927">
    <property type="entry name" value="Na/Gal_symport"/>
</dbReference>
<dbReference type="OrthoDB" id="9764596at2"/>
<reference evidence="5 9" key="2">
    <citation type="submission" date="2018-03" db="EMBL/GenBank/DDBJ databases">
        <title>Complete genome sequencing of Faecalibacterium prausnitzii strains isolated from the human gut.</title>
        <authorList>
            <person name="Fitzgerald B.C."/>
            <person name="Shkoporov A.N."/>
            <person name="Ross P.R."/>
            <person name="Hill C."/>
        </authorList>
    </citation>
    <scope>NUCLEOTIDE SEQUENCE [LARGE SCALE GENOMIC DNA]</scope>
    <source>
        <strain evidence="3 8">APC923/51-1</strain>
        <strain evidence="4 7">APC924/119</strain>
        <strain evidence="5 9">ATCC 27768</strain>
    </source>
</reference>
<dbReference type="EMBL" id="PRLD01000002">
    <property type="protein sequence ID" value="RAW59740.1"/>
    <property type="molecule type" value="Genomic_DNA"/>
</dbReference>